<evidence type="ECO:0000256" key="8">
    <source>
        <dbReference type="ARBA" id="ARBA00022989"/>
    </source>
</evidence>
<dbReference type="FunFam" id="3.30.450.20:FF:000001">
    <property type="entry name" value="Potassium voltage-gated channel subfamily H member 7"/>
    <property type="match status" value="1"/>
</dbReference>
<dbReference type="Gene3D" id="1.10.287.70">
    <property type="match status" value="1"/>
</dbReference>
<dbReference type="GO" id="GO:0005886">
    <property type="term" value="C:plasma membrane"/>
    <property type="evidence" value="ECO:0007669"/>
    <property type="project" value="TreeGrafter"/>
</dbReference>
<dbReference type="InterPro" id="IPR001610">
    <property type="entry name" value="PAC"/>
</dbReference>
<organism evidence="16 17">
    <name type="scientific">Lates japonicus</name>
    <name type="common">Japanese lates</name>
    <dbReference type="NCBI Taxonomy" id="270547"/>
    <lineage>
        <taxon>Eukaryota</taxon>
        <taxon>Metazoa</taxon>
        <taxon>Chordata</taxon>
        <taxon>Craniata</taxon>
        <taxon>Vertebrata</taxon>
        <taxon>Euteleostomi</taxon>
        <taxon>Actinopterygii</taxon>
        <taxon>Neopterygii</taxon>
        <taxon>Teleostei</taxon>
        <taxon>Neoteleostei</taxon>
        <taxon>Acanthomorphata</taxon>
        <taxon>Carangaria</taxon>
        <taxon>Carangaria incertae sedis</taxon>
        <taxon>Centropomidae</taxon>
        <taxon>Lates</taxon>
    </lineage>
</organism>
<evidence type="ECO:0000256" key="7">
    <source>
        <dbReference type="ARBA" id="ARBA00022958"/>
    </source>
</evidence>
<dbReference type="PANTHER" id="PTHR10217">
    <property type="entry name" value="VOLTAGE AND LIGAND GATED POTASSIUM CHANNEL"/>
    <property type="match status" value="1"/>
</dbReference>
<keyword evidence="10" id="KW-0472">Membrane</keyword>
<evidence type="ECO:0000256" key="9">
    <source>
        <dbReference type="ARBA" id="ARBA00023065"/>
    </source>
</evidence>
<evidence type="ECO:0000256" key="5">
    <source>
        <dbReference type="ARBA" id="ARBA00022826"/>
    </source>
</evidence>
<dbReference type="PRINTS" id="PR01463">
    <property type="entry name" value="EAGCHANLFMLY"/>
</dbReference>
<feature type="domain" description="PAS" evidence="14">
    <location>
        <begin position="31"/>
        <end position="79"/>
    </location>
</feature>
<reference evidence="16" key="1">
    <citation type="submission" date="2022-08" db="EMBL/GenBank/DDBJ databases">
        <title>Genome sequencing of akame (Lates japonicus).</title>
        <authorList>
            <person name="Hashiguchi Y."/>
            <person name="Takahashi H."/>
        </authorList>
    </citation>
    <scope>NUCLEOTIDE SEQUENCE</scope>
    <source>
        <strain evidence="16">Kochi</strain>
    </source>
</reference>
<keyword evidence="12" id="KW-0407">Ion channel</keyword>
<evidence type="ECO:0000256" key="13">
    <source>
        <dbReference type="ARBA" id="ARBA00034430"/>
    </source>
</evidence>
<keyword evidence="9" id="KW-0406">Ion transport</keyword>
<keyword evidence="6" id="KW-0851">Voltage-gated channel</keyword>
<evidence type="ECO:0000259" key="14">
    <source>
        <dbReference type="PROSITE" id="PS50112"/>
    </source>
</evidence>
<dbReference type="Proteomes" id="UP001279410">
    <property type="component" value="Unassembled WGS sequence"/>
</dbReference>
<dbReference type="CDD" id="cd00130">
    <property type="entry name" value="PAS"/>
    <property type="match status" value="1"/>
</dbReference>
<dbReference type="InterPro" id="IPR005821">
    <property type="entry name" value="Ion_trans_dom"/>
</dbReference>
<dbReference type="InterPro" id="IPR003950">
    <property type="entry name" value="K_chnl_volt-dep_ELK"/>
</dbReference>
<dbReference type="PRINTS" id="PR01465">
    <property type="entry name" value="ELKCHANNEL"/>
</dbReference>
<evidence type="ECO:0000313" key="17">
    <source>
        <dbReference type="Proteomes" id="UP001279410"/>
    </source>
</evidence>
<keyword evidence="2" id="KW-0813">Transport</keyword>
<proteinExistence type="predicted"/>
<keyword evidence="8" id="KW-1133">Transmembrane helix</keyword>
<keyword evidence="17" id="KW-1185">Reference proteome</keyword>
<dbReference type="InterPro" id="IPR000014">
    <property type="entry name" value="PAS"/>
</dbReference>
<name>A0AAD3RG68_LATJO</name>
<dbReference type="SUPFAM" id="SSF81324">
    <property type="entry name" value="Voltage-gated potassium channels"/>
    <property type="match status" value="1"/>
</dbReference>
<keyword evidence="7" id="KW-0630">Potassium</keyword>
<dbReference type="SUPFAM" id="SSF55785">
    <property type="entry name" value="PYP-like sensor domain (PAS domain)"/>
    <property type="match status" value="1"/>
</dbReference>
<dbReference type="InterPro" id="IPR035965">
    <property type="entry name" value="PAS-like_dom_sf"/>
</dbReference>
<evidence type="ECO:0000259" key="15">
    <source>
        <dbReference type="PROSITE" id="PS50113"/>
    </source>
</evidence>
<dbReference type="Gene3D" id="3.30.450.20">
    <property type="entry name" value="PAS domain"/>
    <property type="match status" value="1"/>
</dbReference>
<dbReference type="InterPro" id="IPR000700">
    <property type="entry name" value="PAS-assoc_C"/>
</dbReference>
<keyword evidence="3" id="KW-0633">Potassium transport</keyword>
<dbReference type="SMART" id="SM00086">
    <property type="entry name" value="PAC"/>
    <property type="match status" value="1"/>
</dbReference>
<dbReference type="AlphaFoldDB" id="A0AAD3RG68"/>
<dbReference type="PROSITE" id="PS50113">
    <property type="entry name" value="PAC"/>
    <property type="match status" value="1"/>
</dbReference>
<evidence type="ECO:0000256" key="2">
    <source>
        <dbReference type="ARBA" id="ARBA00022448"/>
    </source>
</evidence>
<evidence type="ECO:0000256" key="1">
    <source>
        <dbReference type="ARBA" id="ARBA00004141"/>
    </source>
</evidence>
<evidence type="ECO:0000256" key="11">
    <source>
        <dbReference type="ARBA" id="ARBA00023180"/>
    </source>
</evidence>
<sequence>MLLAFDSCNSQKALNSNFVLGNAQVQSLYPIVYCSDGFCELTGFARGELMQKSCMCHFLYGSETSDRLTLQMQKALDERREFKTEIILYKKSGSKFWCLLDIVPIKNEKSEVVLFLVSHKDITENKDLDHGNESDTDEETGLEIRQISRPPGFNMERRRSRAVLYQLSGHLQKQDKTKSKLKINNSVLGANANPVPEYKVADIQKSRLILLHYGAFKAGWDWLILLATFYVAVTVPYNVCFTAVEIREDGGSAARNPPSVSDILVEILFIIDIVLNFRTTYVSTSGQVVYDARSICIHYVTSWLSVDLIAALPFDLLYAFNISVNFRGSPCLHKKTVRLLRSPRPTPYRSWIVTPSTAQWSHPAHVRSPCPAHWMALRLVLIGRPGEIESNSPILGYEFVFLLVLSVAFLRFDVTIKNTFS</sequence>
<dbReference type="Pfam" id="PF13426">
    <property type="entry name" value="PAS_9"/>
    <property type="match status" value="1"/>
</dbReference>
<dbReference type="Pfam" id="PF00520">
    <property type="entry name" value="Ion_trans"/>
    <property type="match status" value="1"/>
</dbReference>
<accession>A0AAD3RG68</accession>
<evidence type="ECO:0000256" key="12">
    <source>
        <dbReference type="ARBA" id="ARBA00023303"/>
    </source>
</evidence>
<dbReference type="GO" id="GO:0005249">
    <property type="term" value="F:voltage-gated potassium channel activity"/>
    <property type="evidence" value="ECO:0007669"/>
    <property type="project" value="InterPro"/>
</dbReference>
<gene>
    <name evidence="16" type="ORF">AKAME5_002061200</name>
</gene>
<evidence type="ECO:0000256" key="6">
    <source>
        <dbReference type="ARBA" id="ARBA00022882"/>
    </source>
</evidence>
<evidence type="ECO:0000313" key="16">
    <source>
        <dbReference type="EMBL" id="GLD69299.1"/>
    </source>
</evidence>
<comment type="catalytic activity">
    <reaction evidence="13">
        <text>K(+)(in) = K(+)(out)</text>
        <dbReference type="Rhea" id="RHEA:29463"/>
        <dbReference type="ChEBI" id="CHEBI:29103"/>
    </reaction>
</comment>
<keyword evidence="11" id="KW-0325">Glycoprotein</keyword>
<comment type="caution">
    <text evidence="16">The sequence shown here is derived from an EMBL/GenBank/DDBJ whole genome shotgun (WGS) entry which is preliminary data.</text>
</comment>
<protein>
    <submittedName>
        <fullName evidence="16">Potassium voltage-gated channel subfamily H member 3-like protein</fullName>
    </submittedName>
</protein>
<evidence type="ECO:0000256" key="4">
    <source>
        <dbReference type="ARBA" id="ARBA00022692"/>
    </source>
</evidence>
<keyword evidence="5" id="KW-0631">Potassium channel</keyword>
<dbReference type="GO" id="GO:0042391">
    <property type="term" value="P:regulation of membrane potential"/>
    <property type="evidence" value="ECO:0007669"/>
    <property type="project" value="TreeGrafter"/>
</dbReference>
<dbReference type="EMBL" id="BRZM01000201">
    <property type="protein sequence ID" value="GLD69299.1"/>
    <property type="molecule type" value="Genomic_DNA"/>
</dbReference>
<dbReference type="PROSITE" id="PS50112">
    <property type="entry name" value="PAS"/>
    <property type="match status" value="1"/>
</dbReference>
<dbReference type="NCBIfam" id="TIGR00229">
    <property type="entry name" value="sensory_box"/>
    <property type="match status" value="1"/>
</dbReference>
<dbReference type="InterPro" id="IPR003938">
    <property type="entry name" value="K_chnl_volt-dep_EAG/ELK/ERG"/>
</dbReference>
<keyword evidence="4" id="KW-0812">Transmembrane</keyword>
<dbReference type="GO" id="GO:0034702">
    <property type="term" value="C:monoatomic ion channel complex"/>
    <property type="evidence" value="ECO:0007669"/>
    <property type="project" value="UniProtKB-KW"/>
</dbReference>
<comment type="subcellular location">
    <subcellularLocation>
        <location evidence="1">Membrane</location>
        <topology evidence="1">Multi-pass membrane protein</topology>
    </subcellularLocation>
</comment>
<feature type="domain" description="PAC" evidence="15">
    <location>
        <begin position="82"/>
        <end position="134"/>
    </location>
</feature>
<evidence type="ECO:0000256" key="10">
    <source>
        <dbReference type="ARBA" id="ARBA00023136"/>
    </source>
</evidence>
<dbReference type="PANTHER" id="PTHR10217:SF641">
    <property type="entry name" value="POTASSIUM VOLTAGE-GATED CHANNEL SUBFAMILY H MEMBER 3 ISOFORM X1"/>
    <property type="match status" value="1"/>
</dbReference>
<dbReference type="InterPro" id="IPR050818">
    <property type="entry name" value="KCNH_animal-type"/>
</dbReference>
<evidence type="ECO:0000256" key="3">
    <source>
        <dbReference type="ARBA" id="ARBA00022538"/>
    </source>
</evidence>